<dbReference type="RefSeq" id="WP_092777593.1">
    <property type="nucleotide sequence ID" value="NZ_FORA01000001.1"/>
</dbReference>
<name>A0A1I3IG92_9RHOB</name>
<accession>A0A1I3IG92</accession>
<dbReference type="EMBL" id="FORA01000001">
    <property type="protein sequence ID" value="SFI46988.1"/>
    <property type="molecule type" value="Genomic_DNA"/>
</dbReference>
<evidence type="ECO:0000313" key="3">
    <source>
        <dbReference type="Proteomes" id="UP000199110"/>
    </source>
</evidence>
<dbReference type="STRING" id="390807.SAMN04488095_0957"/>
<evidence type="ECO:0000256" key="1">
    <source>
        <dbReference type="SAM" id="Phobius"/>
    </source>
</evidence>
<keyword evidence="3" id="KW-1185">Reference proteome</keyword>
<feature type="transmembrane region" description="Helical" evidence="1">
    <location>
        <begin position="67"/>
        <end position="86"/>
    </location>
</feature>
<feature type="transmembrane region" description="Helical" evidence="1">
    <location>
        <begin position="6"/>
        <end position="27"/>
    </location>
</feature>
<evidence type="ECO:0000313" key="2">
    <source>
        <dbReference type="EMBL" id="SFI46988.1"/>
    </source>
</evidence>
<keyword evidence="1" id="KW-1133">Transmembrane helix</keyword>
<gene>
    <name evidence="2" type="ORF">SAMN04488095_0957</name>
</gene>
<organism evidence="2 3">
    <name type="scientific">Jannaschia pohangensis</name>
    <dbReference type="NCBI Taxonomy" id="390807"/>
    <lineage>
        <taxon>Bacteria</taxon>
        <taxon>Pseudomonadati</taxon>
        <taxon>Pseudomonadota</taxon>
        <taxon>Alphaproteobacteria</taxon>
        <taxon>Rhodobacterales</taxon>
        <taxon>Roseobacteraceae</taxon>
        <taxon>Jannaschia</taxon>
    </lineage>
</organism>
<reference evidence="2 3" key="1">
    <citation type="submission" date="2016-10" db="EMBL/GenBank/DDBJ databases">
        <authorList>
            <person name="de Groot N.N."/>
        </authorList>
    </citation>
    <scope>NUCLEOTIDE SEQUENCE [LARGE SCALE GENOMIC DNA]</scope>
    <source>
        <strain evidence="2 3">DSM 19073</strain>
    </source>
</reference>
<keyword evidence="1" id="KW-0812">Transmembrane</keyword>
<dbReference type="Proteomes" id="UP000199110">
    <property type="component" value="Unassembled WGS sequence"/>
</dbReference>
<feature type="transmembrane region" description="Helical" evidence="1">
    <location>
        <begin position="34"/>
        <end position="55"/>
    </location>
</feature>
<sequence>MSRATYFVALASVGLVPLLSTMLWFAMPVAAASGTLWLVVAVQLLIAGGGGYLLYWASAARSNHMMGSTGLASVGLIPVANLVLLFKGREDRLPPEDPKTSGGENGGQMVAGLAVLLIGRGVEGVILDAVADQSWPRSLQDVAAGTPAAPPKTLADRFAEEAALAQPDLPMQISAGESLTAVTAEGERLTLTYLYDSESFPPFTQFIIDESRRELCSDRSFRPEIAEGGEIVYRFTRPDGLVLGTILVSQRTC</sequence>
<keyword evidence="1" id="KW-0472">Membrane</keyword>
<proteinExistence type="predicted"/>
<protein>
    <submittedName>
        <fullName evidence="2">Uncharacterized protein</fullName>
    </submittedName>
</protein>
<dbReference type="AlphaFoldDB" id="A0A1I3IG92"/>